<name>A0A9P7C4G0_RHIOR</name>
<sequence>MFIKNTRNEIQDSAFKSRKYADSRGSKMFFLLSFYDCKSKSVQINEPAFWKEVVSNKWFGKFIFKKKPKKVFPNDDKVQNVLILKDFTEEIKNNEALVWTVDLGATDMFTIFYSGSSPSKEKFRKIFTKEYYHMCGVNLAAQERMQHQQHNQENFRVINETPTLKTPNLIDFSKATSIRLQNYQRIMTTITRIAG</sequence>
<accession>A0A9P7C4G0</accession>
<proteinExistence type="predicted"/>
<dbReference type="OrthoDB" id="10271302at2759"/>
<protein>
    <submittedName>
        <fullName evidence="1">Uncharacterized protein</fullName>
    </submittedName>
</protein>
<dbReference type="AlphaFoldDB" id="A0A9P7C4G0"/>
<dbReference type="EMBL" id="JAANIT010002606">
    <property type="protein sequence ID" value="KAG1535952.1"/>
    <property type="molecule type" value="Genomic_DNA"/>
</dbReference>
<evidence type="ECO:0000313" key="1">
    <source>
        <dbReference type="EMBL" id="KAG1535952.1"/>
    </source>
</evidence>
<evidence type="ECO:0000313" key="2">
    <source>
        <dbReference type="Proteomes" id="UP000717996"/>
    </source>
</evidence>
<dbReference type="Proteomes" id="UP000717996">
    <property type="component" value="Unassembled WGS sequence"/>
</dbReference>
<gene>
    <name evidence="1" type="ORF">G6F51_011239</name>
</gene>
<comment type="caution">
    <text evidence="1">The sequence shown here is derived from an EMBL/GenBank/DDBJ whole genome shotgun (WGS) entry which is preliminary data.</text>
</comment>
<reference evidence="1" key="1">
    <citation type="journal article" date="2020" name="Microb. Genom.">
        <title>Genetic diversity of clinical and environmental Mucorales isolates obtained from an investigation of mucormycosis cases among solid organ transplant recipients.</title>
        <authorList>
            <person name="Nguyen M.H."/>
            <person name="Kaul D."/>
            <person name="Muto C."/>
            <person name="Cheng S.J."/>
            <person name="Richter R.A."/>
            <person name="Bruno V.M."/>
            <person name="Liu G."/>
            <person name="Beyhan S."/>
            <person name="Sundermann A.J."/>
            <person name="Mounaud S."/>
            <person name="Pasculle A.W."/>
            <person name="Nierman W.C."/>
            <person name="Driscoll E."/>
            <person name="Cumbie R."/>
            <person name="Clancy C.J."/>
            <person name="Dupont C.L."/>
        </authorList>
    </citation>
    <scope>NUCLEOTIDE SEQUENCE</scope>
    <source>
        <strain evidence="1">GL16</strain>
    </source>
</reference>
<organism evidence="1 2">
    <name type="scientific">Rhizopus oryzae</name>
    <name type="common">Mucormycosis agent</name>
    <name type="synonym">Rhizopus arrhizus var. delemar</name>
    <dbReference type="NCBI Taxonomy" id="64495"/>
    <lineage>
        <taxon>Eukaryota</taxon>
        <taxon>Fungi</taxon>
        <taxon>Fungi incertae sedis</taxon>
        <taxon>Mucoromycota</taxon>
        <taxon>Mucoromycotina</taxon>
        <taxon>Mucoromycetes</taxon>
        <taxon>Mucorales</taxon>
        <taxon>Mucorineae</taxon>
        <taxon>Rhizopodaceae</taxon>
        <taxon>Rhizopus</taxon>
    </lineage>
</organism>